<accession>A0AAD9QLH0</accession>
<dbReference type="AlphaFoldDB" id="A0AAD9QLH0"/>
<protein>
    <submittedName>
        <fullName evidence="1">Uncharacterized protein</fullName>
    </submittedName>
</protein>
<gene>
    <name evidence="1" type="ORF">P5673_013187</name>
</gene>
<evidence type="ECO:0000313" key="1">
    <source>
        <dbReference type="EMBL" id="KAK2563475.1"/>
    </source>
</evidence>
<keyword evidence="2" id="KW-1185">Reference proteome</keyword>
<organism evidence="1 2">
    <name type="scientific">Acropora cervicornis</name>
    <name type="common">Staghorn coral</name>
    <dbReference type="NCBI Taxonomy" id="6130"/>
    <lineage>
        <taxon>Eukaryota</taxon>
        <taxon>Metazoa</taxon>
        <taxon>Cnidaria</taxon>
        <taxon>Anthozoa</taxon>
        <taxon>Hexacorallia</taxon>
        <taxon>Scleractinia</taxon>
        <taxon>Astrocoeniina</taxon>
        <taxon>Acroporidae</taxon>
        <taxon>Acropora</taxon>
    </lineage>
</organism>
<reference evidence="1" key="1">
    <citation type="journal article" date="2023" name="G3 (Bethesda)">
        <title>Whole genome assembly and annotation of the endangered Caribbean coral Acropora cervicornis.</title>
        <authorList>
            <person name="Selwyn J.D."/>
            <person name="Vollmer S.V."/>
        </authorList>
    </citation>
    <scope>NUCLEOTIDE SEQUENCE</scope>
    <source>
        <strain evidence="1">K2</strain>
    </source>
</reference>
<dbReference type="Proteomes" id="UP001249851">
    <property type="component" value="Unassembled WGS sequence"/>
</dbReference>
<proteinExistence type="predicted"/>
<sequence>MAFRESVIPGAHPDGLLRGKWKDPLQVIKDFITSFTVSNNEKDFRSLYKRRETRCLDVFENQKMKTYAVKLALAVALLVFASLVSTGEGFHTPFPGGKRQIHENKKFMRQQVQRLCQMARNLRCAEFKQQATALQDPYEEA</sequence>
<name>A0AAD9QLH0_ACRCE</name>
<reference evidence="1" key="2">
    <citation type="journal article" date="2023" name="Science">
        <title>Genomic signatures of disease resistance in endangered staghorn corals.</title>
        <authorList>
            <person name="Vollmer S.V."/>
            <person name="Selwyn J.D."/>
            <person name="Despard B.A."/>
            <person name="Roesel C.L."/>
        </authorList>
    </citation>
    <scope>NUCLEOTIDE SEQUENCE</scope>
    <source>
        <strain evidence="1">K2</strain>
    </source>
</reference>
<evidence type="ECO:0000313" key="2">
    <source>
        <dbReference type="Proteomes" id="UP001249851"/>
    </source>
</evidence>
<comment type="caution">
    <text evidence="1">The sequence shown here is derived from an EMBL/GenBank/DDBJ whole genome shotgun (WGS) entry which is preliminary data.</text>
</comment>
<dbReference type="EMBL" id="JARQWQ010000025">
    <property type="protein sequence ID" value="KAK2563475.1"/>
    <property type="molecule type" value="Genomic_DNA"/>
</dbReference>